<feature type="non-terminal residue" evidence="1">
    <location>
        <position position="1"/>
    </location>
</feature>
<accession>A0A955LVU5</accession>
<dbReference type="Proteomes" id="UP000699691">
    <property type="component" value="Unassembled WGS sequence"/>
</dbReference>
<dbReference type="AlphaFoldDB" id="A0A955LVU5"/>
<organism evidence="1 2">
    <name type="scientific">candidate division WWE3 bacterium</name>
    <dbReference type="NCBI Taxonomy" id="2053526"/>
    <lineage>
        <taxon>Bacteria</taxon>
        <taxon>Katanobacteria</taxon>
    </lineage>
</organism>
<protein>
    <submittedName>
        <fullName evidence="1">Uncharacterized protein</fullName>
    </submittedName>
</protein>
<dbReference type="EMBL" id="JAGQKY010000078">
    <property type="protein sequence ID" value="MCA9397606.1"/>
    <property type="molecule type" value="Genomic_DNA"/>
</dbReference>
<proteinExistence type="predicted"/>
<name>A0A955LVU5_UNCKA</name>
<reference evidence="1" key="1">
    <citation type="submission" date="2020-04" db="EMBL/GenBank/DDBJ databases">
        <authorList>
            <person name="Zhang T."/>
        </authorList>
    </citation>
    <scope>NUCLEOTIDE SEQUENCE</scope>
    <source>
        <strain evidence="1">HKST-UBA02</strain>
    </source>
</reference>
<reference evidence="1" key="2">
    <citation type="journal article" date="2021" name="Microbiome">
        <title>Successional dynamics and alternative stable states in a saline activated sludge microbial community over 9 years.</title>
        <authorList>
            <person name="Wang Y."/>
            <person name="Ye J."/>
            <person name="Ju F."/>
            <person name="Liu L."/>
            <person name="Boyd J.A."/>
            <person name="Deng Y."/>
            <person name="Parks D.H."/>
            <person name="Jiang X."/>
            <person name="Yin X."/>
            <person name="Woodcroft B.J."/>
            <person name="Tyson G.W."/>
            <person name="Hugenholtz P."/>
            <person name="Polz M.F."/>
            <person name="Zhang T."/>
        </authorList>
    </citation>
    <scope>NUCLEOTIDE SEQUENCE</scope>
    <source>
        <strain evidence="1">HKST-UBA02</strain>
    </source>
</reference>
<evidence type="ECO:0000313" key="1">
    <source>
        <dbReference type="EMBL" id="MCA9397606.1"/>
    </source>
</evidence>
<evidence type="ECO:0000313" key="2">
    <source>
        <dbReference type="Proteomes" id="UP000699691"/>
    </source>
</evidence>
<sequence length="68" mass="8003">SIRLVYETDPSFSETHWSENLDRVTRLVMQVKEEELLSGFSVLDMQELAEMEEVGFISFDDEEELDEE</sequence>
<comment type="caution">
    <text evidence="1">The sequence shown here is derived from an EMBL/GenBank/DDBJ whole genome shotgun (WGS) entry which is preliminary data.</text>
</comment>
<gene>
    <name evidence="1" type="ORF">KC573_02150</name>
</gene>